<evidence type="ECO:0000256" key="4">
    <source>
        <dbReference type="ARBA" id="ARBA00022989"/>
    </source>
</evidence>
<protein>
    <recommendedName>
        <fullName evidence="7">Choline transporter-like protein</fullName>
    </recommendedName>
</protein>
<keyword evidence="6" id="KW-0325">Glycoprotein</keyword>
<dbReference type="GO" id="GO:0005886">
    <property type="term" value="C:plasma membrane"/>
    <property type="evidence" value="ECO:0007669"/>
    <property type="project" value="UniProtKB-SubCell"/>
</dbReference>
<evidence type="ECO:0000256" key="1">
    <source>
        <dbReference type="ARBA" id="ARBA00004141"/>
    </source>
</evidence>
<comment type="function">
    <text evidence="7">Choline transporter.</text>
</comment>
<feature type="transmembrane region" description="Helical" evidence="7">
    <location>
        <begin position="48"/>
        <end position="67"/>
    </location>
</feature>
<dbReference type="InterPro" id="IPR007603">
    <property type="entry name" value="Choline_transptr-like"/>
</dbReference>
<feature type="transmembrane region" description="Helical" evidence="7">
    <location>
        <begin position="504"/>
        <end position="526"/>
    </location>
</feature>
<dbReference type="Pfam" id="PF04515">
    <property type="entry name" value="Choline_transpo"/>
    <property type="match status" value="1"/>
</dbReference>
<dbReference type="AlphaFoldDB" id="A0A1Q3G3U6"/>
<dbReference type="PANTHER" id="PTHR12385:SF14">
    <property type="entry name" value="CHOLINE TRANSPORTER-LIKE 2"/>
    <property type="match status" value="1"/>
</dbReference>
<comment type="subcellular location">
    <subcellularLocation>
        <location evidence="7">Cell membrane</location>
        <topology evidence="7">Multi-pass membrane protein</topology>
    </subcellularLocation>
    <subcellularLocation>
        <location evidence="1">Membrane</location>
        <topology evidence="1">Multi-pass membrane protein</topology>
    </subcellularLocation>
</comment>
<name>A0A1Q3G3U6_CULTA</name>
<keyword evidence="5 7" id="KW-0472">Membrane</keyword>
<reference evidence="8" key="1">
    <citation type="submission" date="2017-01" db="EMBL/GenBank/DDBJ databases">
        <title>A deep insight into the sialotranscriptome of adult male and female Cluex tarsalis mosquitoes.</title>
        <authorList>
            <person name="Ribeiro J.M."/>
            <person name="Moreira F."/>
            <person name="Bernard K.A."/>
            <person name="Calvo E."/>
        </authorList>
    </citation>
    <scope>NUCLEOTIDE SEQUENCE</scope>
    <source>
        <strain evidence="8">Kern County</strain>
        <tissue evidence="8">Salivary glands</tissue>
    </source>
</reference>
<evidence type="ECO:0000256" key="6">
    <source>
        <dbReference type="ARBA" id="ARBA00023180"/>
    </source>
</evidence>
<feature type="transmembrane region" description="Helical" evidence="7">
    <location>
        <begin position="310"/>
        <end position="332"/>
    </location>
</feature>
<evidence type="ECO:0000256" key="5">
    <source>
        <dbReference type="ARBA" id="ARBA00023136"/>
    </source>
</evidence>
<feature type="transmembrane region" description="Helical" evidence="7">
    <location>
        <begin position="458"/>
        <end position="483"/>
    </location>
</feature>
<feature type="transmembrane region" description="Helical" evidence="7">
    <location>
        <begin position="228"/>
        <end position="249"/>
    </location>
</feature>
<keyword evidence="3 7" id="KW-0812">Transmembrane</keyword>
<organism evidence="8">
    <name type="scientific">Culex tarsalis</name>
    <name type="common">Encephalitis mosquito</name>
    <dbReference type="NCBI Taxonomy" id="7177"/>
    <lineage>
        <taxon>Eukaryota</taxon>
        <taxon>Metazoa</taxon>
        <taxon>Ecdysozoa</taxon>
        <taxon>Arthropoda</taxon>
        <taxon>Hexapoda</taxon>
        <taxon>Insecta</taxon>
        <taxon>Pterygota</taxon>
        <taxon>Neoptera</taxon>
        <taxon>Endopterygota</taxon>
        <taxon>Diptera</taxon>
        <taxon>Nematocera</taxon>
        <taxon>Culicoidea</taxon>
        <taxon>Culicidae</taxon>
        <taxon>Culicinae</taxon>
        <taxon>Culicini</taxon>
        <taxon>Culex</taxon>
        <taxon>Culex</taxon>
    </lineage>
</organism>
<sequence length="704" mass="79097">MGLCCGPSDSIVQHSVDDVLDPSESQPLKFDPDFKGPLSKRSCTDIPCLFLFVAFLAGWGFVAYYALHHGDLDRLLVPTDSKGLKCGVDSEVQDKPYLFFFDISECAKYDVPLYGCKTPQVCVSECPKELFGFELNSCNAVTLEAIRTKLICDHTVRKDSLSCSEIQDNIDQGHCAKGYLKSVPFSKRCLPDLEQLKDTEVDIVNAITNIKLFAGTGQMVVEDILETWRLVIVILVLSLVASLIFITMLRWIARPMVWISILGVIAALSYGVYYSYTRYDYISKHPVENHVNVSPNLSSLVESWFKSDKVWLWILVILSIVLVVLLLVVLVLRKRIVIAIALVKEGSKAVSAIFSTVFFPIIPWLLHIAVIVFSVVVGLYLASIGEPVYRVYGLNSTQSCVCDNRYRDGDICDPTTFNAHCQNKLIRGGICTDAACHFQEIDSPKEVGYFHAVNVVGFFWGICFVSAFGDMVLAFTFATWYWTFRKKELRFFVLTTGFLRTVRYHLGTLAFGSLIIAICKIIRAALEYIDHKLRKYDNGVVKAVLCLCKCCFWCLESFLKFLNTNAYIMCAIHGKNFCSSAKDAFSLLARNILRVIAVDKVTGFLFFLSKLMLACGMAAVTYTFFDSGATKQLHYAFVPAILVFVGTYIIAAVFFSVYSVAVDTLFLCFLEDCERNDGSQEKPYYMSKSLMKILGKKQKFNTSR</sequence>
<feature type="transmembrane region" description="Helical" evidence="7">
    <location>
        <begin position="604"/>
        <end position="625"/>
    </location>
</feature>
<proteinExistence type="inferred from homology"/>
<feature type="transmembrane region" description="Helical" evidence="7">
    <location>
        <begin position="256"/>
        <end position="276"/>
    </location>
</feature>
<evidence type="ECO:0000313" key="8">
    <source>
        <dbReference type="EMBL" id="JAV34436.1"/>
    </source>
</evidence>
<evidence type="ECO:0000256" key="3">
    <source>
        <dbReference type="ARBA" id="ARBA00022692"/>
    </source>
</evidence>
<comment type="similarity">
    <text evidence="2 7">Belongs to the CTL (choline transporter-like) family.</text>
</comment>
<evidence type="ECO:0000256" key="2">
    <source>
        <dbReference type="ARBA" id="ARBA00007168"/>
    </source>
</evidence>
<evidence type="ECO:0000256" key="7">
    <source>
        <dbReference type="RuleBase" id="RU368066"/>
    </source>
</evidence>
<dbReference type="PANTHER" id="PTHR12385">
    <property type="entry name" value="CHOLINE TRANSPORTER-LIKE (SLC FAMILY 44)"/>
    <property type="match status" value="1"/>
</dbReference>
<dbReference type="GO" id="GO:0022857">
    <property type="term" value="F:transmembrane transporter activity"/>
    <property type="evidence" value="ECO:0007669"/>
    <property type="project" value="UniProtKB-UniRule"/>
</dbReference>
<keyword evidence="4 7" id="KW-1133">Transmembrane helix</keyword>
<dbReference type="EMBL" id="GFDL01000609">
    <property type="protein sequence ID" value="JAV34436.1"/>
    <property type="molecule type" value="Transcribed_RNA"/>
</dbReference>
<feature type="transmembrane region" description="Helical" evidence="7">
    <location>
        <begin position="637"/>
        <end position="661"/>
    </location>
</feature>
<feature type="transmembrane region" description="Helical" evidence="7">
    <location>
        <begin position="353"/>
        <end position="382"/>
    </location>
</feature>
<accession>A0A1Q3G3U6</accession>